<feature type="compositionally biased region" description="Low complexity" evidence="1">
    <location>
        <begin position="85"/>
        <end position="102"/>
    </location>
</feature>
<gene>
    <name evidence="3" type="ORF">MC7420_2938</name>
</gene>
<feature type="compositionally biased region" description="Low complexity" evidence="1">
    <location>
        <begin position="290"/>
        <end position="299"/>
    </location>
</feature>
<keyword evidence="4" id="KW-1185">Reference proteome</keyword>
<dbReference type="PRINTS" id="PR01217">
    <property type="entry name" value="PRICHEXTENSN"/>
</dbReference>
<keyword evidence="2" id="KW-0472">Membrane</keyword>
<feature type="region of interest" description="Disordered" evidence="1">
    <location>
        <begin position="188"/>
        <end position="218"/>
    </location>
</feature>
<keyword evidence="2" id="KW-1133">Transmembrane helix</keyword>
<evidence type="ECO:0008006" key="5">
    <source>
        <dbReference type="Google" id="ProtNLM"/>
    </source>
</evidence>
<keyword evidence="2" id="KW-0812">Transmembrane</keyword>
<feature type="compositionally biased region" description="Pro residues" evidence="1">
    <location>
        <begin position="247"/>
        <end position="289"/>
    </location>
</feature>
<dbReference type="STRING" id="118168.MC7420_2938"/>
<feature type="compositionally biased region" description="Pro residues" evidence="1">
    <location>
        <begin position="300"/>
        <end position="311"/>
    </location>
</feature>
<feature type="region of interest" description="Disordered" evidence="1">
    <location>
        <begin position="1"/>
        <end position="26"/>
    </location>
</feature>
<feature type="region of interest" description="Disordered" evidence="1">
    <location>
        <begin position="247"/>
        <end position="312"/>
    </location>
</feature>
<proteinExistence type="predicted"/>
<dbReference type="eggNOG" id="COG4223">
    <property type="taxonomic scope" value="Bacteria"/>
</dbReference>
<sequence>MSQDINTHDKANKPSTTSTAIQSWSAEADADKLMDDLFADLDRILEGSSKLPTEPAKPDYVSLKSLVMPSITAPPAVIPTQDLVEQPSETNQESSETQSSETKGTKSSESHAKKSGWSVDKFLWVMALISVGLTALLLLITQKQRFAPWLPNFIASPSADTQPPSEADYEFGEYALEALEAIDRKAEARQQAGMAGGGTGNPNLPPGATNSSGAINRAMGANPPGTILERIYYPVYPPQSSWIPPVPPANSSVAPPPAPAPSPAANPPAPTPPPPQVTAQTPPTPPPTVAPTSPTASASPTPPAPPPPPPVNHTLVGVLESDQLSAALFEIDGITQRINIGEAIGTSGWMLVDVNNGEAIIRRNGEVRSVYTGQTF</sequence>
<feature type="transmembrane region" description="Helical" evidence="2">
    <location>
        <begin position="122"/>
        <end position="140"/>
    </location>
</feature>
<feature type="compositionally biased region" description="Basic and acidic residues" evidence="1">
    <location>
        <begin position="103"/>
        <end position="112"/>
    </location>
</feature>
<feature type="region of interest" description="Disordered" evidence="1">
    <location>
        <begin position="85"/>
        <end position="112"/>
    </location>
</feature>
<feature type="compositionally biased region" description="Polar residues" evidence="1">
    <location>
        <begin position="13"/>
        <end position="25"/>
    </location>
</feature>
<feature type="compositionally biased region" description="Basic and acidic residues" evidence="1">
    <location>
        <begin position="1"/>
        <end position="12"/>
    </location>
</feature>
<organism evidence="3 4">
    <name type="scientific">Coleofasciculus chthonoplastes PCC 7420</name>
    <dbReference type="NCBI Taxonomy" id="118168"/>
    <lineage>
        <taxon>Bacteria</taxon>
        <taxon>Bacillati</taxon>
        <taxon>Cyanobacteriota</taxon>
        <taxon>Cyanophyceae</taxon>
        <taxon>Coleofasciculales</taxon>
        <taxon>Coleofasciculaceae</taxon>
        <taxon>Coleofasciculus</taxon>
    </lineage>
</organism>
<evidence type="ECO:0000313" key="4">
    <source>
        <dbReference type="Proteomes" id="UP000003835"/>
    </source>
</evidence>
<accession>B4VK92</accession>
<evidence type="ECO:0000256" key="2">
    <source>
        <dbReference type="SAM" id="Phobius"/>
    </source>
</evidence>
<dbReference type="RefSeq" id="WP_006098875.1">
    <property type="nucleotide sequence ID" value="NZ_DS989843.1"/>
</dbReference>
<dbReference type="AlphaFoldDB" id="B4VK92"/>
<dbReference type="Proteomes" id="UP000003835">
    <property type="component" value="Unassembled WGS sequence"/>
</dbReference>
<dbReference type="HOGENOM" id="CLU_056357_0_0_3"/>
<evidence type="ECO:0000313" key="3">
    <source>
        <dbReference type="EMBL" id="EDX77614.1"/>
    </source>
</evidence>
<dbReference type="OrthoDB" id="428674at2"/>
<reference evidence="3 4" key="1">
    <citation type="submission" date="2008-07" db="EMBL/GenBank/DDBJ databases">
        <authorList>
            <person name="Tandeau de Marsac N."/>
            <person name="Ferriera S."/>
            <person name="Johnson J."/>
            <person name="Kravitz S."/>
            <person name="Beeson K."/>
            <person name="Sutton G."/>
            <person name="Rogers Y.-H."/>
            <person name="Friedman R."/>
            <person name="Frazier M."/>
            <person name="Venter J.C."/>
        </authorList>
    </citation>
    <scope>NUCLEOTIDE SEQUENCE [LARGE SCALE GENOMIC DNA]</scope>
    <source>
        <strain evidence="3 4">PCC 7420</strain>
    </source>
</reference>
<protein>
    <recommendedName>
        <fullName evidence="5">Type II secretion system protein GspC N-terminal domain-containing protein</fullName>
    </recommendedName>
</protein>
<evidence type="ECO:0000256" key="1">
    <source>
        <dbReference type="SAM" id="MobiDB-lite"/>
    </source>
</evidence>
<name>B4VK92_9CYAN</name>
<dbReference type="EMBL" id="DS989843">
    <property type="protein sequence ID" value="EDX77614.1"/>
    <property type="molecule type" value="Genomic_DNA"/>
</dbReference>